<evidence type="ECO:0000313" key="1">
    <source>
        <dbReference type="EMBL" id="JAH48449.1"/>
    </source>
</evidence>
<sequence length="61" mass="6772">MLVNYEYRPFLHALIEHQFNICNVKWLIPAGILALFIPHRRAMAATISGASSSISTGTTEV</sequence>
<name>A0A0E9T4B0_ANGAN</name>
<reference evidence="1" key="1">
    <citation type="submission" date="2014-11" db="EMBL/GenBank/DDBJ databases">
        <authorList>
            <person name="Amaro Gonzalez C."/>
        </authorList>
    </citation>
    <scope>NUCLEOTIDE SEQUENCE</scope>
</reference>
<protein>
    <submittedName>
        <fullName evidence="1">Uncharacterized protein</fullName>
    </submittedName>
</protein>
<proteinExistence type="predicted"/>
<dbReference type="EMBL" id="GBXM01060128">
    <property type="protein sequence ID" value="JAH48449.1"/>
    <property type="molecule type" value="Transcribed_RNA"/>
</dbReference>
<dbReference type="AlphaFoldDB" id="A0A0E9T4B0"/>
<organism evidence="1">
    <name type="scientific">Anguilla anguilla</name>
    <name type="common">European freshwater eel</name>
    <name type="synonym">Muraena anguilla</name>
    <dbReference type="NCBI Taxonomy" id="7936"/>
    <lineage>
        <taxon>Eukaryota</taxon>
        <taxon>Metazoa</taxon>
        <taxon>Chordata</taxon>
        <taxon>Craniata</taxon>
        <taxon>Vertebrata</taxon>
        <taxon>Euteleostomi</taxon>
        <taxon>Actinopterygii</taxon>
        <taxon>Neopterygii</taxon>
        <taxon>Teleostei</taxon>
        <taxon>Anguilliformes</taxon>
        <taxon>Anguillidae</taxon>
        <taxon>Anguilla</taxon>
    </lineage>
</organism>
<reference evidence="1" key="2">
    <citation type="journal article" date="2015" name="Fish Shellfish Immunol.">
        <title>Early steps in the European eel (Anguilla anguilla)-Vibrio vulnificus interaction in the gills: Role of the RtxA13 toxin.</title>
        <authorList>
            <person name="Callol A."/>
            <person name="Pajuelo D."/>
            <person name="Ebbesson L."/>
            <person name="Teles M."/>
            <person name="MacKenzie S."/>
            <person name="Amaro C."/>
        </authorList>
    </citation>
    <scope>NUCLEOTIDE SEQUENCE</scope>
</reference>
<accession>A0A0E9T4B0</accession>